<name>A0ABQ5QJH8_9BACT</name>
<dbReference type="Pfam" id="PF00550">
    <property type="entry name" value="PP-binding"/>
    <property type="match status" value="1"/>
</dbReference>
<organism evidence="2 3">
    <name type="scientific">Geothrix limicola</name>
    <dbReference type="NCBI Taxonomy" id="2927978"/>
    <lineage>
        <taxon>Bacteria</taxon>
        <taxon>Pseudomonadati</taxon>
        <taxon>Acidobacteriota</taxon>
        <taxon>Holophagae</taxon>
        <taxon>Holophagales</taxon>
        <taxon>Holophagaceae</taxon>
        <taxon>Geothrix</taxon>
    </lineage>
</organism>
<evidence type="ECO:0000313" key="3">
    <source>
        <dbReference type="Proteomes" id="UP001165069"/>
    </source>
</evidence>
<dbReference type="Gene3D" id="1.10.1200.10">
    <property type="entry name" value="ACP-like"/>
    <property type="match status" value="1"/>
</dbReference>
<gene>
    <name evidence="2" type="ORF">GETHLI_33490</name>
</gene>
<comment type="caution">
    <text evidence="2">The sequence shown here is derived from an EMBL/GenBank/DDBJ whole genome shotgun (WGS) entry which is preliminary data.</text>
</comment>
<dbReference type="RefSeq" id="WP_285577589.1">
    <property type="nucleotide sequence ID" value="NZ_BSDE01000008.1"/>
</dbReference>
<dbReference type="Proteomes" id="UP001165069">
    <property type="component" value="Unassembled WGS sequence"/>
</dbReference>
<feature type="domain" description="Carrier" evidence="1">
    <location>
        <begin position="6"/>
        <end position="85"/>
    </location>
</feature>
<keyword evidence="3" id="KW-1185">Reference proteome</keyword>
<dbReference type="InterPro" id="IPR036736">
    <property type="entry name" value="ACP-like_sf"/>
</dbReference>
<sequence length="89" mass="9761">MNLDTISITPAIREFIARNFLFSETGFNYSDDASFLEEGIIDSLGIIELVSFVEKTFGISVADSDLLPTNFDSVSRLSAFITNKLTNGS</sequence>
<dbReference type="InterPro" id="IPR009081">
    <property type="entry name" value="PP-bd_ACP"/>
</dbReference>
<dbReference type="SUPFAM" id="SSF47336">
    <property type="entry name" value="ACP-like"/>
    <property type="match status" value="1"/>
</dbReference>
<proteinExistence type="predicted"/>
<protein>
    <recommendedName>
        <fullName evidence="1">Carrier domain-containing protein</fullName>
    </recommendedName>
</protein>
<evidence type="ECO:0000259" key="1">
    <source>
        <dbReference type="PROSITE" id="PS50075"/>
    </source>
</evidence>
<dbReference type="PROSITE" id="PS50075">
    <property type="entry name" value="CARRIER"/>
    <property type="match status" value="1"/>
</dbReference>
<accession>A0ABQ5QJH8</accession>
<dbReference type="EMBL" id="BSDE01000008">
    <property type="protein sequence ID" value="GLH74847.1"/>
    <property type="molecule type" value="Genomic_DNA"/>
</dbReference>
<reference evidence="2 3" key="1">
    <citation type="journal article" date="2023" name="Antonie Van Leeuwenhoek">
        <title>Mesoterricola silvestris gen. nov., sp. nov., Mesoterricola sediminis sp. nov., Geothrix oryzae sp. nov., Geothrix edaphica sp. nov., Geothrix rubra sp. nov., and Geothrix limicola sp. nov., six novel members of Acidobacteriota isolated from soils.</title>
        <authorList>
            <person name="Itoh H."/>
            <person name="Sugisawa Y."/>
            <person name="Mise K."/>
            <person name="Xu Z."/>
            <person name="Kuniyasu M."/>
            <person name="Ushijima N."/>
            <person name="Kawano K."/>
            <person name="Kobayashi E."/>
            <person name="Shiratori Y."/>
            <person name="Masuda Y."/>
            <person name="Senoo K."/>
        </authorList>
    </citation>
    <scope>NUCLEOTIDE SEQUENCE [LARGE SCALE GENOMIC DNA]</scope>
    <source>
        <strain evidence="2 3">Red804</strain>
    </source>
</reference>
<evidence type="ECO:0000313" key="2">
    <source>
        <dbReference type="EMBL" id="GLH74847.1"/>
    </source>
</evidence>